<keyword evidence="1" id="KW-0732">Signal</keyword>
<gene>
    <name evidence="2" type="ORF">C7Y72_16840</name>
</gene>
<dbReference type="RefSeq" id="WP_107570333.1">
    <property type="nucleotide sequence ID" value="NZ_PYYB01000002.1"/>
</dbReference>
<evidence type="ECO:0000313" key="2">
    <source>
        <dbReference type="EMBL" id="PTL56614.1"/>
    </source>
</evidence>
<comment type="caution">
    <text evidence="2">The sequence shown here is derived from an EMBL/GenBank/DDBJ whole genome shotgun (WGS) entry which is preliminary data.</text>
</comment>
<keyword evidence="3" id="KW-1185">Reference proteome</keyword>
<feature type="chain" id="PRO_5015543669" evidence="1">
    <location>
        <begin position="28"/>
        <end position="227"/>
    </location>
</feature>
<dbReference type="Proteomes" id="UP000240739">
    <property type="component" value="Unassembled WGS sequence"/>
</dbReference>
<protein>
    <submittedName>
        <fullName evidence="2">Uncharacterized protein</fullName>
    </submittedName>
</protein>
<evidence type="ECO:0000256" key="1">
    <source>
        <dbReference type="SAM" id="SignalP"/>
    </source>
</evidence>
<feature type="signal peptide" evidence="1">
    <location>
        <begin position="1"/>
        <end position="27"/>
    </location>
</feature>
<dbReference type="AlphaFoldDB" id="A0A2T4UFP8"/>
<reference evidence="2 3" key="1">
    <citation type="submission" date="2018-03" db="EMBL/GenBank/DDBJ databases">
        <title>Aquarubrobacter algicola gen. nov., sp. nov., a novel actinobacterium isolated from shallow eutrophic lake during the end of cyanobacterial harmful algal blooms.</title>
        <authorList>
            <person name="Chun S.J."/>
        </authorList>
    </citation>
    <scope>NUCLEOTIDE SEQUENCE [LARGE SCALE GENOMIC DNA]</scope>
    <source>
        <strain evidence="2 3">Seoho-28</strain>
    </source>
</reference>
<dbReference type="PROSITE" id="PS51257">
    <property type="entry name" value="PROKAR_LIPOPROTEIN"/>
    <property type="match status" value="1"/>
</dbReference>
<organism evidence="2 3">
    <name type="scientific">Paraconexibacter algicola</name>
    <dbReference type="NCBI Taxonomy" id="2133960"/>
    <lineage>
        <taxon>Bacteria</taxon>
        <taxon>Bacillati</taxon>
        <taxon>Actinomycetota</taxon>
        <taxon>Thermoleophilia</taxon>
        <taxon>Solirubrobacterales</taxon>
        <taxon>Paraconexibacteraceae</taxon>
        <taxon>Paraconexibacter</taxon>
    </lineage>
</organism>
<proteinExistence type="predicted"/>
<name>A0A2T4UFP8_9ACTN</name>
<sequence>MKISRPSPALIVSIVALVVACAGTATAASVLIKNSSQIATGAVTSSDVKNGSLIGADLKNRTVTGSKIAANTIGADKLAPVVRNTLQGQGLTGTEAVRKAGPENVAAGGATITRITQLQPGTYFLAAKTTITGVAGDLGLGELLRPNKTASAECTLEVGGDVDKARTVVASPGAETPQTVNLQMTRTIGAPTDAILTCSVTNVPWRASDSSIVALKLQGSTRVDTAG</sequence>
<evidence type="ECO:0000313" key="3">
    <source>
        <dbReference type="Proteomes" id="UP000240739"/>
    </source>
</evidence>
<accession>A0A2T4UFP8</accession>
<dbReference type="EMBL" id="PYYB01000002">
    <property type="protein sequence ID" value="PTL56614.1"/>
    <property type="molecule type" value="Genomic_DNA"/>
</dbReference>